<evidence type="ECO:0000313" key="4">
    <source>
        <dbReference type="Proteomes" id="UP001597261"/>
    </source>
</evidence>
<keyword evidence="4" id="KW-1185">Reference proteome</keyword>
<feature type="domain" description="Hemerythrin-like" evidence="2">
    <location>
        <begin position="59"/>
        <end position="186"/>
    </location>
</feature>
<evidence type="ECO:0000313" key="3">
    <source>
        <dbReference type="EMBL" id="MFD1661379.1"/>
    </source>
</evidence>
<accession>A0ABW4IVK3</accession>
<organism evidence="3 4">
    <name type="scientific">Streptomyces caeni</name>
    <dbReference type="NCBI Taxonomy" id="2307231"/>
    <lineage>
        <taxon>Bacteria</taxon>
        <taxon>Bacillati</taxon>
        <taxon>Actinomycetota</taxon>
        <taxon>Actinomycetes</taxon>
        <taxon>Kitasatosporales</taxon>
        <taxon>Streptomycetaceae</taxon>
        <taxon>Streptomyces</taxon>
    </lineage>
</organism>
<name>A0ABW4IVK3_9ACTN</name>
<evidence type="ECO:0000259" key="2">
    <source>
        <dbReference type="Pfam" id="PF01814"/>
    </source>
</evidence>
<dbReference type="RefSeq" id="WP_381087149.1">
    <property type="nucleotide sequence ID" value="NZ_JBHUDX010000074.1"/>
</dbReference>
<sequence length="187" mass="20596">MLDRAARDLPFARALRPRRRGGPRLGRYQAQTERTIPVVALRENARPGPPVVDASSPGEAIKVVHDVFRRELDLIRAKFAALGGGTTLGAQLRVNCLTLCAGPGNHHAGEDTALFPFLADRHPHPAPVLDRLRREHERITALLDGLRRVVSRQDADPVHVLPEVERPTAGLEAHPSCEEEQLVPLLE</sequence>
<dbReference type="Gene3D" id="1.20.120.520">
    <property type="entry name" value="nmb1532 protein domain like"/>
    <property type="match status" value="1"/>
</dbReference>
<protein>
    <submittedName>
        <fullName evidence="3">Hemerythrin domain-containing protein</fullName>
    </submittedName>
</protein>
<dbReference type="InterPro" id="IPR012312">
    <property type="entry name" value="Hemerythrin-like"/>
</dbReference>
<feature type="region of interest" description="Disordered" evidence="1">
    <location>
        <begin position="167"/>
        <end position="187"/>
    </location>
</feature>
<dbReference type="EMBL" id="JBHUDX010000074">
    <property type="protein sequence ID" value="MFD1661379.1"/>
    <property type="molecule type" value="Genomic_DNA"/>
</dbReference>
<evidence type="ECO:0000256" key="1">
    <source>
        <dbReference type="SAM" id="MobiDB-lite"/>
    </source>
</evidence>
<dbReference type="Proteomes" id="UP001597261">
    <property type="component" value="Unassembled WGS sequence"/>
</dbReference>
<proteinExistence type="predicted"/>
<reference evidence="4" key="1">
    <citation type="journal article" date="2019" name="Int. J. Syst. Evol. Microbiol.">
        <title>The Global Catalogue of Microorganisms (GCM) 10K type strain sequencing project: providing services to taxonomists for standard genome sequencing and annotation.</title>
        <authorList>
            <consortium name="The Broad Institute Genomics Platform"/>
            <consortium name="The Broad Institute Genome Sequencing Center for Infectious Disease"/>
            <person name="Wu L."/>
            <person name="Ma J."/>
        </authorList>
    </citation>
    <scope>NUCLEOTIDE SEQUENCE [LARGE SCALE GENOMIC DNA]</scope>
    <source>
        <strain evidence="4">CGMCC 1.12470</strain>
    </source>
</reference>
<dbReference type="Pfam" id="PF01814">
    <property type="entry name" value="Hemerythrin"/>
    <property type="match status" value="1"/>
</dbReference>
<gene>
    <name evidence="3" type="ORF">ACFSL4_25040</name>
</gene>
<comment type="caution">
    <text evidence="3">The sequence shown here is derived from an EMBL/GenBank/DDBJ whole genome shotgun (WGS) entry which is preliminary data.</text>
</comment>